<feature type="transmembrane region" description="Helical" evidence="6">
    <location>
        <begin position="263"/>
        <end position="281"/>
    </location>
</feature>
<evidence type="ECO:0000256" key="1">
    <source>
        <dbReference type="ARBA" id="ARBA00004141"/>
    </source>
</evidence>
<feature type="transmembrane region" description="Helical" evidence="6">
    <location>
        <begin position="125"/>
        <end position="143"/>
    </location>
</feature>
<feature type="domain" description="O-antigen ligase-related" evidence="7">
    <location>
        <begin position="269"/>
        <end position="408"/>
    </location>
</feature>
<dbReference type="GO" id="GO:0016874">
    <property type="term" value="F:ligase activity"/>
    <property type="evidence" value="ECO:0007669"/>
    <property type="project" value="UniProtKB-KW"/>
</dbReference>
<protein>
    <submittedName>
        <fullName evidence="8">O-antigen ligase domain-containing protein</fullName>
    </submittedName>
</protein>
<evidence type="ECO:0000313" key="9">
    <source>
        <dbReference type="Proteomes" id="UP000323930"/>
    </source>
</evidence>
<dbReference type="InterPro" id="IPR051533">
    <property type="entry name" value="WaaL-like"/>
</dbReference>
<dbReference type="Proteomes" id="UP000323930">
    <property type="component" value="Unassembled WGS sequence"/>
</dbReference>
<proteinExistence type="predicted"/>
<accession>A0A5D0I493</accession>
<name>A0A5D0I493_9FLAO</name>
<feature type="transmembrane region" description="Helical" evidence="6">
    <location>
        <begin position="392"/>
        <end position="416"/>
    </location>
</feature>
<evidence type="ECO:0000256" key="4">
    <source>
        <dbReference type="ARBA" id="ARBA00023136"/>
    </source>
</evidence>
<dbReference type="InterPro" id="IPR007016">
    <property type="entry name" value="O-antigen_ligase-rel_domated"/>
</dbReference>
<feature type="transmembrane region" description="Helical" evidence="6">
    <location>
        <begin position="302"/>
        <end position="319"/>
    </location>
</feature>
<keyword evidence="2 6" id="KW-0812">Transmembrane</keyword>
<sequence length="499" mass="55280">MTYKDNINPFDKLSGSSKFLNPKPILIFVSAIVLCGLILAKMKIVGVGLLLAGFFGSVYFFLLFKYPIIGYFTAIAFNFTLLGIGRYVTGLPLGFGIDGIFILTYLALIFNRFKERVDWSPAKKDITALAGIWLMYCVFQIVNPEAQSFAAWVSGRGIGFYFFFLIPLALILIDNRQKLDWFLYVWGAFSVLATLKGMMQLFLGVDAAEQAWLDGGGAETHLLFGKLRIFSFFSDAGQFGANQGYTGVVFIIYSLTKKGIEKIIFMAIGILGFYGMMISGTRGAISVPALGMMTYFVLSKNVRILSVGVIGLIAMFIFFKYTTIGNGNDQIRRMRGAFDPNNKSLQVRLENQRILKGYLASRPFGGGIGHGGVKAQRFLPNAFLSQIATDSWYVLIWVEQGIIGLTLHLFILFYVVGKASYKVMFRIRDPIIKLRIGALIAGMVGVMMASYGNAILGGMPTALLIYTSMAVMSDPEKFDSPIEEEEDTESEEPLKPLLT</sequence>
<evidence type="ECO:0000313" key="8">
    <source>
        <dbReference type="EMBL" id="TYA78486.1"/>
    </source>
</evidence>
<dbReference type="PANTHER" id="PTHR37422:SF13">
    <property type="entry name" value="LIPOPOLYSACCHARIDE BIOSYNTHESIS PROTEIN PA4999-RELATED"/>
    <property type="match status" value="1"/>
</dbReference>
<dbReference type="GO" id="GO:0016020">
    <property type="term" value="C:membrane"/>
    <property type="evidence" value="ECO:0007669"/>
    <property type="project" value="UniProtKB-SubCell"/>
</dbReference>
<evidence type="ECO:0000256" key="6">
    <source>
        <dbReference type="SAM" id="Phobius"/>
    </source>
</evidence>
<comment type="caution">
    <text evidence="8">The sequence shown here is derived from an EMBL/GenBank/DDBJ whole genome shotgun (WGS) entry which is preliminary data.</text>
</comment>
<keyword evidence="9" id="KW-1185">Reference proteome</keyword>
<feature type="compositionally biased region" description="Acidic residues" evidence="5">
    <location>
        <begin position="481"/>
        <end position="491"/>
    </location>
</feature>
<organism evidence="8 9">
    <name type="scientific">Seonamhaeicola marinus</name>
    <dbReference type="NCBI Taxonomy" id="1912246"/>
    <lineage>
        <taxon>Bacteria</taxon>
        <taxon>Pseudomonadati</taxon>
        <taxon>Bacteroidota</taxon>
        <taxon>Flavobacteriia</taxon>
        <taxon>Flavobacteriales</taxon>
        <taxon>Flavobacteriaceae</taxon>
    </lineage>
</organism>
<feature type="region of interest" description="Disordered" evidence="5">
    <location>
        <begin position="476"/>
        <end position="499"/>
    </location>
</feature>
<dbReference type="OrthoDB" id="783093at2"/>
<evidence type="ECO:0000256" key="3">
    <source>
        <dbReference type="ARBA" id="ARBA00022989"/>
    </source>
</evidence>
<evidence type="ECO:0000259" key="7">
    <source>
        <dbReference type="Pfam" id="PF04932"/>
    </source>
</evidence>
<evidence type="ECO:0000256" key="5">
    <source>
        <dbReference type="SAM" id="MobiDB-lite"/>
    </source>
</evidence>
<keyword evidence="3 6" id="KW-1133">Transmembrane helix</keyword>
<dbReference type="EMBL" id="VSDQ01000577">
    <property type="protein sequence ID" value="TYA78486.1"/>
    <property type="molecule type" value="Genomic_DNA"/>
</dbReference>
<feature type="transmembrane region" description="Helical" evidence="6">
    <location>
        <begin position="181"/>
        <end position="203"/>
    </location>
</feature>
<evidence type="ECO:0000256" key="2">
    <source>
        <dbReference type="ARBA" id="ARBA00022692"/>
    </source>
</evidence>
<dbReference type="Pfam" id="PF04932">
    <property type="entry name" value="Wzy_C"/>
    <property type="match status" value="1"/>
</dbReference>
<reference evidence="8 9" key="1">
    <citation type="submission" date="2019-08" db="EMBL/GenBank/DDBJ databases">
        <title>Seonamhaeicola sediminis sp. nov., isolated from marine sediment.</title>
        <authorList>
            <person name="Cao W.R."/>
        </authorList>
    </citation>
    <scope>NUCLEOTIDE SEQUENCE [LARGE SCALE GENOMIC DNA]</scope>
    <source>
        <strain evidence="8 9">B011</strain>
    </source>
</reference>
<dbReference type="RefSeq" id="WP_148541532.1">
    <property type="nucleotide sequence ID" value="NZ_VSDQ01000577.1"/>
</dbReference>
<keyword evidence="8" id="KW-0436">Ligase</keyword>
<gene>
    <name evidence="8" type="ORF">FUA24_09005</name>
</gene>
<keyword evidence="4 6" id="KW-0472">Membrane</keyword>
<feature type="transmembrane region" description="Helical" evidence="6">
    <location>
        <begin position="95"/>
        <end position="113"/>
    </location>
</feature>
<comment type="subcellular location">
    <subcellularLocation>
        <location evidence="1">Membrane</location>
        <topology evidence="1">Multi-pass membrane protein</topology>
    </subcellularLocation>
</comment>
<dbReference type="PANTHER" id="PTHR37422">
    <property type="entry name" value="TEICHURONIC ACID BIOSYNTHESIS PROTEIN TUAE"/>
    <property type="match status" value="1"/>
</dbReference>
<feature type="transmembrane region" description="Helical" evidence="6">
    <location>
        <begin position="436"/>
        <end position="466"/>
    </location>
</feature>
<feature type="transmembrane region" description="Helical" evidence="6">
    <location>
        <begin position="149"/>
        <end position="172"/>
    </location>
</feature>
<dbReference type="AlphaFoldDB" id="A0A5D0I493"/>
<feature type="transmembrane region" description="Helical" evidence="6">
    <location>
        <begin position="20"/>
        <end position="39"/>
    </location>
</feature>